<dbReference type="RefSeq" id="WP_179550698.1">
    <property type="nucleotide sequence ID" value="NZ_JACCFI010000001.1"/>
</dbReference>
<evidence type="ECO:0000313" key="1">
    <source>
        <dbReference type="EMBL" id="NYG20600.1"/>
    </source>
</evidence>
<protein>
    <submittedName>
        <fullName evidence="1">2'-5' RNA ligase</fullName>
    </submittedName>
</protein>
<dbReference type="Gene3D" id="3.90.1140.10">
    <property type="entry name" value="Cyclic phosphodiesterase"/>
    <property type="match status" value="1"/>
</dbReference>
<dbReference type="Pfam" id="PF13563">
    <property type="entry name" value="2_5_RNA_ligase2"/>
    <property type="match status" value="1"/>
</dbReference>
<dbReference type="SUPFAM" id="SSF55144">
    <property type="entry name" value="LigT-like"/>
    <property type="match status" value="1"/>
</dbReference>
<proteinExistence type="predicted"/>
<evidence type="ECO:0000313" key="2">
    <source>
        <dbReference type="Proteomes" id="UP000549066"/>
    </source>
</evidence>
<keyword evidence="1" id="KW-0436">Ligase</keyword>
<dbReference type="EMBL" id="JACCFI010000001">
    <property type="protein sequence ID" value="NYG20600.1"/>
    <property type="molecule type" value="Genomic_DNA"/>
</dbReference>
<name>A0A852WWG1_9MICO</name>
<keyword evidence="2" id="KW-1185">Reference proteome</keyword>
<sequence length="167" mass="17939">MTRFVIVLPLSPLTAAESFTVADWPLHVTLVEPFATDRPSEVVAAALGRVARDASAITSTAGEPAMFGRRHDVPVTLIRDGGEISVLRGEALAALAGAEVETGHLRSDFRPHVTVKRHGRLERGDRVLLRQLALIDMRPPSGSHHRRVLGVWPLGAASVTGALPPRD</sequence>
<dbReference type="AlphaFoldDB" id="A0A852WWG1"/>
<dbReference type="Proteomes" id="UP000549066">
    <property type="component" value="Unassembled WGS sequence"/>
</dbReference>
<comment type="caution">
    <text evidence="1">The sequence shown here is derived from an EMBL/GenBank/DDBJ whole genome shotgun (WGS) entry which is preliminary data.</text>
</comment>
<reference evidence="1 2" key="1">
    <citation type="submission" date="2020-07" db="EMBL/GenBank/DDBJ databases">
        <title>Sequencing the genomes of 1000 actinobacteria strains.</title>
        <authorList>
            <person name="Klenk H.-P."/>
        </authorList>
    </citation>
    <scope>NUCLEOTIDE SEQUENCE [LARGE SCALE GENOMIC DNA]</scope>
    <source>
        <strain evidence="1 2">DSM 8598</strain>
    </source>
</reference>
<organism evidence="1 2">
    <name type="scientific">Agromyces hippuratus</name>
    <dbReference type="NCBI Taxonomy" id="286438"/>
    <lineage>
        <taxon>Bacteria</taxon>
        <taxon>Bacillati</taxon>
        <taxon>Actinomycetota</taxon>
        <taxon>Actinomycetes</taxon>
        <taxon>Micrococcales</taxon>
        <taxon>Microbacteriaceae</taxon>
        <taxon>Agromyces</taxon>
    </lineage>
</organism>
<dbReference type="InterPro" id="IPR009097">
    <property type="entry name" value="Cyclic_Pdiesterase"/>
</dbReference>
<dbReference type="GO" id="GO:0016874">
    <property type="term" value="F:ligase activity"/>
    <property type="evidence" value="ECO:0007669"/>
    <property type="project" value="UniProtKB-KW"/>
</dbReference>
<accession>A0A852WWG1</accession>
<gene>
    <name evidence="1" type="ORF">BJY17_001347</name>
</gene>